<keyword evidence="2" id="KW-1185">Reference proteome</keyword>
<dbReference type="InterPro" id="IPR006439">
    <property type="entry name" value="HAD-SF_hydro_IA"/>
</dbReference>
<gene>
    <name evidence="1" type="ORF">BCR41DRAFT_303939</name>
</gene>
<dbReference type="OrthoDB" id="1694274at2759"/>
<dbReference type="RefSeq" id="XP_021882287.1">
    <property type="nucleotide sequence ID" value="XM_022020739.1"/>
</dbReference>
<organism evidence="1 2">
    <name type="scientific">Lobosporangium transversale</name>
    <dbReference type="NCBI Taxonomy" id="64571"/>
    <lineage>
        <taxon>Eukaryota</taxon>
        <taxon>Fungi</taxon>
        <taxon>Fungi incertae sedis</taxon>
        <taxon>Mucoromycota</taxon>
        <taxon>Mortierellomycotina</taxon>
        <taxon>Mortierellomycetes</taxon>
        <taxon>Mortierellales</taxon>
        <taxon>Mortierellaceae</taxon>
        <taxon>Lobosporangium</taxon>
    </lineage>
</organism>
<dbReference type="PANTHER" id="PTHR47829">
    <property type="entry name" value="HYDROLASE, PUTATIVE (AFU_ORTHOLOGUE AFUA_1G12880)-RELATED"/>
    <property type="match status" value="1"/>
</dbReference>
<dbReference type="InParanoid" id="A0A1Y2GQG1"/>
<dbReference type="SFLD" id="SFLDG01129">
    <property type="entry name" value="C1.5:_HAD__Beta-PGM__Phosphata"/>
    <property type="match status" value="1"/>
</dbReference>
<dbReference type="InterPro" id="IPR036412">
    <property type="entry name" value="HAD-like_sf"/>
</dbReference>
<dbReference type="SFLD" id="SFLDS00003">
    <property type="entry name" value="Haloacid_Dehalogenase"/>
    <property type="match status" value="1"/>
</dbReference>
<dbReference type="Gene3D" id="3.40.50.1000">
    <property type="entry name" value="HAD superfamily/HAD-like"/>
    <property type="match status" value="1"/>
</dbReference>
<dbReference type="GeneID" id="33562583"/>
<sequence length="294" mass="32311">MPNSFDKQTIAEARPYKAVFFDIGGVVVGSPFSGIAEYEKEHNLPHNYLNIAIAQAGPNGAFQKLERGEIDLWSFYDAFSEQLSNPENIAAYSKYARLRGKEFDEKSFKAPVINGRELFHQMMRKTAAAVPSMVQAIVALRQVGYKLAALTNNFDFPLDERGQREQELILKVTGQPIMATSTSTSTGTEATRGSMVMAQGHLKTLFDYYIESTVLGLRKPDPAIFKKACELVGVQPSEVVFLDDIGANLKSAEKLGMKTIRVELGKPEKAIETLESILGIKLLVGSSPTSVAKL</sequence>
<evidence type="ECO:0000313" key="1">
    <source>
        <dbReference type="EMBL" id="ORZ19119.1"/>
    </source>
</evidence>
<dbReference type="CDD" id="cd02603">
    <property type="entry name" value="HAD_sEH-N_like"/>
    <property type="match status" value="1"/>
</dbReference>
<protein>
    <submittedName>
        <fullName evidence="1">HAD-like domain-containing protein</fullName>
    </submittedName>
</protein>
<reference evidence="1 2" key="1">
    <citation type="submission" date="2016-07" db="EMBL/GenBank/DDBJ databases">
        <title>Pervasive Adenine N6-methylation of Active Genes in Fungi.</title>
        <authorList>
            <consortium name="DOE Joint Genome Institute"/>
            <person name="Mondo S.J."/>
            <person name="Dannebaum R.O."/>
            <person name="Kuo R.C."/>
            <person name="Labutti K."/>
            <person name="Haridas S."/>
            <person name="Kuo A."/>
            <person name="Salamov A."/>
            <person name="Ahrendt S.R."/>
            <person name="Lipzen A."/>
            <person name="Sullivan W."/>
            <person name="Andreopoulos W.B."/>
            <person name="Clum A."/>
            <person name="Lindquist E."/>
            <person name="Daum C."/>
            <person name="Ramamoorthy G.K."/>
            <person name="Gryganskyi A."/>
            <person name="Culley D."/>
            <person name="Magnuson J.K."/>
            <person name="James T.Y."/>
            <person name="O'Malley M.A."/>
            <person name="Stajich J.E."/>
            <person name="Spatafora J.W."/>
            <person name="Visel A."/>
            <person name="Grigoriev I.V."/>
        </authorList>
    </citation>
    <scope>NUCLEOTIDE SEQUENCE [LARGE SCALE GENOMIC DNA]</scope>
    <source>
        <strain evidence="1 2">NRRL 3116</strain>
    </source>
</reference>
<dbReference type="PANTHER" id="PTHR47829:SF1">
    <property type="entry name" value="HAD FAMILY PHOSPHATASE"/>
    <property type="match status" value="1"/>
</dbReference>
<evidence type="ECO:0000313" key="2">
    <source>
        <dbReference type="Proteomes" id="UP000193648"/>
    </source>
</evidence>
<accession>A0A1Y2GQG1</accession>
<dbReference type="Pfam" id="PF00702">
    <property type="entry name" value="Hydrolase"/>
    <property type="match status" value="1"/>
</dbReference>
<comment type="caution">
    <text evidence="1">The sequence shown here is derived from an EMBL/GenBank/DDBJ whole genome shotgun (WGS) entry which is preliminary data.</text>
</comment>
<dbReference type="GO" id="GO:0016791">
    <property type="term" value="F:phosphatase activity"/>
    <property type="evidence" value="ECO:0007669"/>
    <property type="project" value="UniProtKB-ARBA"/>
</dbReference>
<dbReference type="InterPro" id="IPR023198">
    <property type="entry name" value="PGP-like_dom2"/>
</dbReference>
<proteinExistence type="predicted"/>
<dbReference type="Proteomes" id="UP000193648">
    <property type="component" value="Unassembled WGS sequence"/>
</dbReference>
<dbReference type="Gene3D" id="1.10.150.240">
    <property type="entry name" value="Putative phosphatase, domain 2"/>
    <property type="match status" value="1"/>
</dbReference>
<dbReference type="NCBIfam" id="TIGR01509">
    <property type="entry name" value="HAD-SF-IA-v3"/>
    <property type="match status" value="1"/>
</dbReference>
<dbReference type="EMBL" id="MCFF01000014">
    <property type="protein sequence ID" value="ORZ19119.1"/>
    <property type="molecule type" value="Genomic_DNA"/>
</dbReference>
<name>A0A1Y2GQG1_9FUNG</name>
<dbReference type="InterPro" id="IPR023214">
    <property type="entry name" value="HAD_sf"/>
</dbReference>
<dbReference type="InterPro" id="IPR052898">
    <property type="entry name" value="ACAD10-like"/>
</dbReference>
<dbReference type="STRING" id="64571.A0A1Y2GQG1"/>
<dbReference type="SUPFAM" id="SSF56784">
    <property type="entry name" value="HAD-like"/>
    <property type="match status" value="1"/>
</dbReference>
<dbReference type="AlphaFoldDB" id="A0A1Y2GQG1"/>